<dbReference type="EMBL" id="CASHSV030000206">
    <property type="protein sequence ID" value="CAJ2656525.1"/>
    <property type="molecule type" value="Genomic_DNA"/>
</dbReference>
<organism evidence="1 2">
    <name type="scientific">Trifolium pratense</name>
    <name type="common">Red clover</name>
    <dbReference type="NCBI Taxonomy" id="57577"/>
    <lineage>
        <taxon>Eukaryota</taxon>
        <taxon>Viridiplantae</taxon>
        <taxon>Streptophyta</taxon>
        <taxon>Embryophyta</taxon>
        <taxon>Tracheophyta</taxon>
        <taxon>Spermatophyta</taxon>
        <taxon>Magnoliopsida</taxon>
        <taxon>eudicotyledons</taxon>
        <taxon>Gunneridae</taxon>
        <taxon>Pentapetalae</taxon>
        <taxon>rosids</taxon>
        <taxon>fabids</taxon>
        <taxon>Fabales</taxon>
        <taxon>Fabaceae</taxon>
        <taxon>Papilionoideae</taxon>
        <taxon>50 kb inversion clade</taxon>
        <taxon>NPAAA clade</taxon>
        <taxon>Hologalegina</taxon>
        <taxon>IRL clade</taxon>
        <taxon>Trifolieae</taxon>
        <taxon>Trifolium</taxon>
    </lineage>
</organism>
<sequence length="102" mass="11601">MALPRLRKVDLSSHSYINDSSFLNLCKGCKFLEEVIIKTFLFLSQDGIASAIRERPTLRSLSITNCLTWNNSESNGIQENFRFIILEGRGSSWFIKVNLLSS</sequence>
<comment type="caution">
    <text evidence="1">The sequence shown here is derived from an EMBL/GenBank/DDBJ whole genome shotgun (WGS) entry which is preliminary data.</text>
</comment>
<gene>
    <name evidence="1" type="ORF">MILVUS5_LOCUS23264</name>
</gene>
<proteinExistence type="predicted"/>
<keyword evidence="2" id="KW-1185">Reference proteome</keyword>
<protein>
    <submittedName>
        <fullName evidence="1">Uncharacterized protein</fullName>
    </submittedName>
</protein>
<dbReference type="Proteomes" id="UP001177021">
    <property type="component" value="Unassembled WGS sequence"/>
</dbReference>
<evidence type="ECO:0000313" key="1">
    <source>
        <dbReference type="EMBL" id="CAJ2656525.1"/>
    </source>
</evidence>
<evidence type="ECO:0000313" key="2">
    <source>
        <dbReference type="Proteomes" id="UP001177021"/>
    </source>
</evidence>
<accession>A0ACB0KIB1</accession>
<reference evidence="1" key="1">
    <citation type="submission" date="2023-10" db="EMBL/GenBank/DDBJ databases">
        <authorList>
            <person name="Rodriguez Cubillos JULIANA M."/>
            <person name="De Vega J."/>
        </authorList>
    </citation>
    <scope>NUCLEOTIDE SEQUENCE</scope>
</reference>
<name>A0ACB0KIB1_TRIPR</name>